<dbReference type="PANTHER" id="PTHR10000">
    <property type="entry name" value="PHOSPHOSERINE PHOSPHATASE"/>
    <property type="match status" value="1"/>
</dbReference>
<name>A0A2N7ASN4_9LACO</name>
<dbReference type="GO" id="GO:0000287">
    <property type="term" value="F:magnesium ion binding"/>
    <property type="evidence" value="ECO:0007669"/>
    <property type="project" value="TreeGrafter"/>
</dbReference>
<dbReference type="PROSITE" id="PS01229">
    <property type="entry name" value="COF_2"/>
    <property type="match status" value="1"/>
</dbReference>
<protein>
    <submittedName>
        <fullName evidence="1">HAD family hydrolase</fullName>
    </submittedName>
</protein>
<accession>A0A2N7ASN4</accession>
<dbReference type="NCBIfam" id="TIGR01484">
    <property type="entry name" value="HAD-SF-IIB"/>
    <property type="match status" value="1"/>
</dbReference>
<dbReference type="Proteomes" id="UP000235649">
    <property type="component" value="Unassembled WGS sequence"/>
</dbReference>
<dbReference type="GO" id="GO:0016791">
    <property type="term" value="F:phosphatase activity"/>
    <property type="evidence" value="ECO:0007669"/>
    <property type="project" value="TreeGrafter"/>
</dbReference>
<keyword evidence="1" id="KW-0378">Hydrolase</keyword>
<dbReference type="InterPro" id="IPR000150">
    <property type="entry name" value="Cof"/>
</dbReference>
<dbReference type="NCBIfam" id="TIGR00099">
    <property type="entry name" value="Cof-subfamily"/>
    <property type="match status" value="1"/>
</dbReference>
<reference evidence="1 2" key="1">
    <citation type="submission" date="2017-05" db="EMBL/GenBank/DDBJ databases">
        <title>Lactobacillus nurukis nov., sp. nov., isolated from nuruk.</title>
        <authorList>
            <person name="Kim S.-J."/>
        </authorList>
    </citation>
    <scope>NUCLEOTIDE SEQUENCE [LARGE SCALE GENOMIC DNA]</scope>
    <source>
        <strain evidence="1 2">SYF10-1a</strain>
    </source>
</reference>
<evidence type="ECO:0000313" key="2">
    <source>
        <dbReference type="Proteomes" id="UP000235649"/>
    </source>
</evidence>
<dbReference type="EMBL" id="NIPR01000043">
    <property type="protein sequence ID" value="PMD68374.1"/>
    <property type="molecule type" value="Genomic_DNA"/>
</dbReference>
<dbReference type="OrthoDB" id="9790031at2"/>
<organism evidence="1 2">
    <name type="scientific">Companilactobacillus nuruki</name>
    <dbReference type="NCBI Taxonomy" id="1993540"/>
    <lineage>
        <taxon>Bacteria</taxon>
        <taxon>Bacillati</taxon>
        <taxon>Bacillota</taxon>
        <taxon>Bacilli</taxon>
        <taxon>Lactobacillales</taxon>
        <taxon>Lactobacillaceae</taxon>
        <taxon>Companilactobacillus</taxon>
    </lineage>
</organism>
<dbReference type="Gene3D" id="3.40.50.1000">
    <property type="entry name" value="HAD superfamily/HAD-like"/>
    <property type="match status" value="1"/>
</dbReference>
<dbReference type="Gene3D" id="3.30.1240.10">
    <property type="match status" value="1"/>
</dbReference>
<dbReference type="GO" id="GO:0005829">
    <property type="term" value="C:cytosol"/>
    <property type="evidence" value="ECO:0007669"/>
    <property type="project" value="TreeGrafter"/>
</dbReference>
<proteinExistence type="predicted"/>
<dbReference type="InterPro" id="IPR036412">
    <property type="entry name" value="HAD-like_sf"/>
</dbReference>
<dbReference type="Pfam" id="PF08282">
    <property type="entry name" value="Hydrolase_3"/>
    <property type="match status" value="1"/>
</dbReference>
<dbReference type="InterPro" id="IPR023214">
    <property type="entry name" value="HAD_sf"/>
</dbReference>
<gene>
    <name evidence="1" type="ORF">CBP76_09985</name>
</gene>
<dbReference type="SUPFAM" id="SSF56784">
    <property type="entry name" value="HAD-like"/>
    <property type="match status" value="1"/>
</dbReference>
<dbReference type="PANTHER" id="PTHR10000:SF8">
    <property type="entry name" value="HAD SUPERFAMILY HYDROLASE-LIKE, TYPE 3"/>
    <property type="match status" value="1"/>
</dbReference>
<keyword evidence="2" id="KW-1185">Reference proteome</keyword>
<dbReference type="AlphaFoldDB" id="A0A2N7ASN4"/>
<sequence length="259" mass="29075">MDGTLLNSTGRISSVNIKRINDSQIPFTLVSARAPMEMTEVIDKLHLNSPQIAFNGGLIFKKNKDDLEILADDPLDIGIVKKIINYITINFKDISCSCYDSNNWYSEKIDDGTRYETLLTGQIPKIVNYANLFTEGINIYKIMLIDFGKLKLKTLEQKLNSLNLNVSIKQTGLNYLEITNVKAKKSRGIKYIQDLENISKDEMAAFGDGHNDLPMFASVGTPIVMENALDEIKAYGKFITQTNDENGVAFGIEKYLEVN</sequence>
<dbReference type="InterPro" id="IPR006379">
    <property type="entry name" value="HAD-SF_hydro_IIB"/>
</dbReference>
<comment type="caution">
    <text evidence="1">The sequence shown here is derived from an EMBL/GenBank/DDBJ whole genome shotgun (WGS) entry which is preliminary data.</text>
</comment>
<evidence type="ECO:0000313" key="1">
    <source>
        <dbReference type="EMBL" id="PMD68374.1"/>
    </source>
</evidence>